<organism evidence="1">
    <name type="scientific">Escherichia coli</name>
    <dbReference type="NCBI Taxonomy" id="562"/>
    <lineage>
        <taxon>Bacteria</taxon>
        <taxon>Pseudomonadati</taxon>
        <taxon>Pseudomonadota</taxon>
        <taxon>Gammaproteobacteria</taxon>
        <taxon>Enterobacterales</taxon>
        <taxon>Enterobacteriaceae</taxon>
        <taxon>Escherichia</taxon>
    </lineage>
</organism>
<proteinExistence type="predicted"/>
<accession>A0A649Z513</accession>
<dbReference type="EMBL" id="MN086778">
    <property type="protein sequence ID" value="QGM50094.1"/>
    <property type="molecule type" value="Genomic_DNA"/>
</dbReference>
<reference evidence="1" key="1">
    <citation type="submission" date="2019-06" db="EMBL/GenBank/DDBJ databases">
        <authorList>
            <person name="Song H."/>
            <person name="Liu D."/>
            <person name="Wang Y."/>
            <person name="Wu C."/>
        </authorList>
    </citation>
    <scope>NUCLEOTIDE SEQUENCE</scope>
    <source>
        <plasmid evidence="1">p16EC-IncN</plasmid>
    </source>
</reference>
<dbReference type="AlphaFoldDB" id="A0A649Z513"/>
<protein>
    <submittedName>
        <fullName evidence="1">Uncharacterized protein</fullName>
    </submittedName>
</protein>
<keyword evidence="1" id="KW-0614">Plasmid</keyword>
<sequence>MQIHNTFRLYHCLHLSEVFISETKIRSIRLSRKLDLRGRKDANDMIIKKYI</sequence>
<geneLocation type="plasmid" evidence="1">
    <name>p16EC-IncN</name>
</geneLocation>
<evidence type="ECO:0000313" key="1">
    <source>
        <dbReference type="EMBL" id="QGM50094.1"/>
    </source>
</evidence>
<name>A0A649Z513_ECOLX</name>